<dbReference type="Gene3D" id="3.20.20.80">
    <property type="entry name" value="Glycosidases"/>
    <property type="match status" value="1"/>
</dbReference>
<evidence type="ECO:0000256" key="2">
    <source>
        <dbReference type="ARBA" id="ARBA00006285"/>
    </source>
</evidence>
<evidence type="ECO:0000256" key="1">
    <source>
        <dbReference type="ARBA" id="ARBA00001231"/>
    </source>
</evidence>
<dbReference type="GO" id="GO:0004563">
    <property type="term" value="F:beta-N-acetylhexosaminidase activity"/>
    <property type="evidence" value="ECO:0007669"/>
    <property type="project" value="UniProtKB-EC"/>
</dbReference>
<dbReference type="Pfam" id="PF00728">
    <property type="entry name" value="Glyco_hydro_20"/>
    <property type="match status" value="1"/>
</dbReference>
<dbReference type="AlphaFoldDB" id="A0A9Q1C4P1"/>
<evidence type="ECO:0000313" key="6">
    <source>
        <dbReference type="EMBL" id="KAJ8038105.1"/>
    </source>
</evidence>
<comment type="catalytic activity">
    <reaction evidence="1">
        <text>Hydrolysis of terminal non-reducing N-acetyl-D-hexosamine residues in N-acetyl-beta-D-hexosaminides.</text>
        <dbReference type="EC" id="3.2.1.52"/>
    </reaction>
</comment>
<name>A0A9Q1C4P1_HOLLE</name>
<dbReference type="OrthoDB" id="47475at2759"/>
<evidence type="ECO:0000313" key="7">
    <source>
        <dbReference type="Proteomes" id="UP001152320"/>
    </source>
</evidence>
<dbReference type="GO" id="GO:0005975">
    <property type="term" value="P:carbohydrate metabolic process"/>
    <property type="evidence" value="ECO:0007669"/>
    <property type="project" value="InterPro"/>
</dbReference>
<evidence type="ECO:0000256" key="4">
    <source>
        <dbReference type="ARBA" id="ARBA00022801"/>
    </source>
</evidence>
<accession>A0A9Q1C4P1</accession>
<protein>
    <recommendedName>
        <fullName evidence="3">beta-N-acetylhexosaminidase</fullName>
        <ecNumber evidence="3">3.2.1.52</ecNumber>
    </recommendedName>
</protein>
<evidence type="ECO:0000256" key="3">
    <source>
        <dbReference type="ARBA" id="ARBA00012663"/>
    </source>
</evidence>
<gene>
    <name evidence="6" type="ORF">HOLleu_19088</name>
</gene>
<dbReference type="EMBL" id="JAIZAY010000008">
    <property type="protein sequence ID" value="KAJ8038105.1"/>
    <property type="molecule type" value="Genomic_DNA"/>
</dbReference>
<dbReference type="PANTHER" id="PTHR21040:SF8">
    <property type="entry name" value="BCDNA.GH04120"/>
    <property type="match status" value="1"/>
</dbReference>
<proteinExistence type="inferred from homology"/>
<dbReference type="CDD" id="cd06565">
    <property type="entry name" value="GH20_GcnA-like"/>
    <property type="match status" value="1"/>
</dbReference>
<dbReference type="InterPro" id="IPR038901">
    <property type="entry name" value="HEXDC-like"/>
</dbReference>
<comment type="caution">
    <text evidence="6">The sequence shown here is derived from an EMBL/GenBank/DDBJ whole genome shotgun (WGS) entry which is preliminary data.</text>
</comment>
<dbReference type="EC" id="3.2.1.52" evidence="3"/>
<keyword evidence="4" id="KW-0378">Hydrolase</keyword>
<feature type="domain" description="Glycoside hydrolase family 20 catalytic" evidence="5">
    <location>
        <begin position="64"/>
        <end position="227"/>
    </location>
</feature>
<dbReference type="InterPro" id="IPR015883">
    <property type="entry name" value="Glyco_hydro_20_cat"/>
</dbReference>
<sequence length="473" mass="54226">MAEVTAEDLYSSSYPVVSSEHQRIVHLDLKGAPPKMSYLMELLPKLKLWGATGLLVEYEDIFPYEDDLQVLQKPVEAYSKSDIRELQKAASELSLDYIPLVQTIGHLEFVLKHQQFAHLREVADFCMDLCPCHPESLPLIKKILTQVLEAHSSLKFFHIGADEVTLVGRCPRCQQKMKSVSGYDGTDIYLGHVTQILTFLKETYPYLQLIMWDDVLRTVDVLKMKEHNLGKLVEPMVWNYSSDVIHFENTVGKLRWDKFAQIFTHFWAASAFKGAFGSSLFNVPVGHHIKNHLLWLEEVHHKIPKTLQCRGYALTGWQRYDHFNVLCELLPAAIPSLYCCLQTLQKGAFNQEIHRDISKDLGLPSLLQLSVSPSKELKQIVISERCNLKFPGSNIFNMVVLLSELMNIHQDQLAKDIDIRLQKLQELVDISRQVLSSVYEEPTVNEWVKHRLIPMIQVIEGQSSCMITTQTNE</sequence>
<dbReference type="Proteomes" id="UP001152320">
    <property type="component" value="Chromosome 8"/>
</dbReference>
<evidence type="ECO:0000259" key="5">
    <source>
        <dbReference type="Pfam" id="PF00728"/>
    </source>
</evidence>
<keyword evidence="7" id="KW-1185">Reference proteome</keyword>
<comment type="similarity">
    <text evidence="2">Belongs to the glycosyl hydrolase 20 family.</text>
</comment>
<dbReference type="PANTHER" id="PTHR21040">
    <property type="entry name" value="BCDNA.GH04120"/>
    <property type="match status" value="1"/>
</dbReference>
<organism evidence="6 7">
    <name type="scientific">Holothuria leucospilota</name>
    <name type="common">Black long sea cucumber</name>
    <name type="synonym">Mertensiothuria leucospilota</name>
    <dbReference type="NCBI Taxonomy" id="206669"/>
    <lineage>
        <taxon>Eukaryota</taxon>
        <taxon>Metazoa</taxon>
        <taxon>Echinodermata</taxon>
        <taxon>Eleutherozoa</taxon>
        <taxon>Echinozoa</taxon>
        <taxon>Holothuroidea</taxon>
        <taxon>Aspidochirotacea</taxon>
        <taxon>Aspidochirotida</taxon>
        <taxon>Holothuriidae</taxon>
        <taxon>Holothuria</taxon>
    </lineage>
</organism>
<dbReference type="SUPFAM" id="SSF51445">
    <property type="entry name" value="(Trans)glycosidases"/>
    <property type="match status" value="1"/>
</dbReference>
<dbReference type="InterPro" id="IPR017853">
    <property type="entry name" value="GH"/>
</dbReference>
<reference evidence="6" key="1">
    <citation type="submission" date="2021-10" db="EMBL/GenBank/DDBJ databases">
        <title>Tropical sea cucumber genome reveals ecological adaptation and Cuvierian tubules defense mechanism.</title>
        <authorList>
            <person name="Chen T."/>
        </authorList>
    </citation>
    <scope>NUCLEOTIDE SEQUENCE</scope>
    <source>
        <strain evidence="6">Nanhai2018</strain>
        <tissue evidence="6">Muscle</tissue>
    </source>
</reference>